<protein>
    <submittedName>
        <fullName evidence="2">Protein phosphatase</fullName>
        <ecNumber evidence="2">3.1.3.16</ecNumber>
    </submittedName>
</protein>
<evidence type="ECO:0000313" key="2">
    <source>
        <dbReference type="EMBL" id="MBB5064215.1"/>
    </source>
</evidence>
<dbReference type="NCBIfam" id="NF033484">
    <property type="entry name" value="Stp1_PP2C_phos"/>
    <property type="match status" value="1"/>
</dbReference>
<feature type="domain" description="PPM-type phosphatase" evidence="1">
    <location>
        <begin position="10"/>
        <end position="248"/>
    </location>
</feature>
<dbReference type="EMBL" id="JACHIO010000009">
    <property type="protein sequence ID" value="MBB5064215.1"/>
    <property type="molecule type" value="Genomic_DNA"/>
</dbReference>
<dbReference type="SMART" id="SM00331">
    <property type="entry name" value="PP2C_SIG"/>
    <property type="match status" value="1"/>
</dbReference>
<dbReference type="SMART" id="SM00332">
    <property type="entry name" value="PP2Cc"/>
    <property type="match status" value="1"/>
</dbReference>
<dbReference type="GO" id="GO:0004722">
    <property type="term" value="F:protein serine/threonine phosphatase activity"/>
    <property type="evidence" value="ECO:0007669"/>
    <property type="project" value="UniProtKB-EC"/>
</dbReference>
<dbReference type="CDD" id="cd00143">
    <property type="entry name" value="PP2Cc"/>
    <property type="match status" value="1"/>
</dbReference>
<dbReference type="AlphaFoldDB" id="A0A7W7ZQE2"/>
<proteinExistence type="predicted"/>
<dbReference type="Gene3D" id="3.60.40.10">
    <property type="entry name" value="PPM-type phosphatase domain"/>
    <property type="match status" value="1"/>
</dbReference>
<sequence>MPTEIWNGIELAAQTDIGCHRQNNEDRFAYDLPLGIFAVSDGMGGCAGGEIASQMAVEQLITAYRLLHNSTSSAISISDALYHAVASANAAVYARAESDPSLRGMGATLVAIAVEGTSAVIANIGDSRAYLLRQNTATQITLDHSFLAEQVREGTIQARDAANSPLQSTITRAIGIGAVVEADLFAAELEPGDRILLASDGLTRYVHDEEIAAMASPSITSDAACAALIELARNRGGADNVTCLLLNWLE</sequence>
<dbReference type="SUPFAM" id="SSF81606">
    <property type="entry name" value="PP2C-like"/>
    <property type="match status" value="1"/>
</dbReference>
<dbReference type="EC" id="3.1.3.16" evidence="2"/>
<dbReference type="Proteomes" id="UP000584867">
    <property type="component" value="Unassembled WGS sequence"/>
</dbReference>
<name>A0A7W7ZQE2_9BACT</name>
<gene>
    <name evidence="2" type="ORF">HDF15_002566</name>
</gene>
<dbReference type="InterPro" id="IPR015655">
    <property type="entry name" value="PP2C"/>
</dbReference>
<organism evidence="2 3">
    <name type="scientific">Granulicella mallensis</name>
    <dbReference type="NCBI Taxonomy" id="940614"/>
    <lineage>
        <taxon>Bacteria</taxon>
        <taxon>Pseudomonadati</taxon>
        <taxon>Acidobacteriota</taxon>
        <taxon>Terriglobia</taxon>
        <taxon>Terriglobales</taxon>
        <taxon>Acidobacteriaceae</taxon>
        <taxon>Granulicella</taxon>
    </lineage>
</organism>
<comment type="caution">
    <text evidence="2">The sequence shown here is derived from an EMBL/GenBank/DDBJ whole genome shotgun (WGS) entry which is preliminary data.</text>
</comment>
<dbReference type="PANTHER" id="PTHR47992">
    <property type="entry name" value="PROTEIN PHOSPHATASE"/>
    <property type="match status" value="1"/>
</dbReference>
<dbReference type="InterPro" id="IPR001932">
    <property type="entry name" value="PPM-type_phosphatase-like_dom"/>
</dbReference>
<keyword evidence="2" id="KW-0378">Hydrolase</keyword>
<evidence type="ECO:0000313" key="3">
    <source>
        <dbReference type="Proteomes" id="UP000584867"/>
    </source>
</evidence>
<evidence type="ECO:0000259" key="1">
    <source>
        <dbReference type="PROSITE" id="PS51746"/>
    </source>
</evidence>
<dbReference type="Pfam" id="PF13672">
    <property type="entry name" value="PP2C_2"/>
    <property type="match status" value="1"/>
</dbReference>
<reference evidence="2 3" key="1">
    <citation type="submission" date="2020-08" db="EMBL/GenBank/DDBJ databases">
        <title>Genomic Encyclopedia of Type Strains, Phase IV (KMG-V): Genome sequencing to study the core and pangenomes of soil and plant-associated prokaryotes.</title>
        <authorList>
            <person name="Whitman W."/>
        </authorList>
    </citation>
    <scope>NUCLEOTIDE SEQUENCE [LARGE SCALE GENOMIC DNA]</scope>
    <source>
        <strain evidence="2 3">X5P3</strain>
    </source>
</reference>
<dbReference type="InterPro" id="IPR036457">
    <property type="entry name" value="PPM-type-like_dom_sf"/>
</dbReference>
<dbReference type="RefSeq" id="WP_184255925.1">
    <property type="nucleotide sequence ID" value="NZ_JACHIO010000009.1"/>
</dbReference>
<dbReference type="PROSITE" id="PS51746">
    <property type="entry name" value="PPM_2"/>
    <property type="match status" value="1"/>
</dbReference>
<accession>A0A7W7ZQE2</accession>